<keyword evidence="3" id="KW-0326">Glycosidase</keyword>
<feature type="domain" description="Glycosyl hydrolase family 13 catalytic" evidence="4">
    <location>
        <begin position="8"/>
        <end position="171"/>
    </location>
</feature>
<dbReference type="EMBL" id="CH408079">
    <property type="protein sequence ID" value="EEQ39343.1"/>
    <property type="molecule type" value="Genomic_DNA"/>
</dbReference>
<name>C4Y5N7_CLAL4</name>
<dbReference type="OMA" id="PEYDSMA"/>
<dbReference type="GO" id="GO:0005987">
    <property type="term" value="P:sucrose catabolic process"/>
    <property type="evidence" value="ECO:0007669"/>
    <property type="project" value="TreeGrafter"/>
</dbReference>
<dbReference type="AlphaFoldDB" id="C4Y5N7"/>
<organism evidence="5 6">
    <name type="scientific">Clavispora lusitaniae (strain ATCC 42720)</name>
    <name type="common">Yeast</name>
    <name type="synonym">Candida lusitaniae</name>
    <dbReference type="NCBI Taxonomy" id="306902"/>
    <lineage>
        <taxon>Eukaryota</taxon>
        <taxon>Fungi</taxon>
        <taxon>Dikarya</taxon>
        <taxon>Ascomycota</taxon>
        <taxon>Saccharomycotina</taxon>
        <taxon>Pichiomycetes</taxon>
        <taxon>Metschnikowiaceae</taxon>
        <taxon>Clavispora</taxon>
    </lineage>
</organism>
<dbReference type="FunFam" id="3.20.20.80:FF:000064">
    <property type="entry name" value="Oligo-1,6-glucosidase"/>
    <property type="match status" value="1"/>
</dbReference>
<dbReference type="GO" id="GO:0004575">
    <property type="term" value="F:sucrose alpha-glucosidase activity"/>
    <property type="evidence" value="ECO:0007669"/>
    <property type="project" value="TreeGrafter"/>
</dbReference>
<dbReference type="VEuPathDB" id="FungiDB:CLUG_03471"/>
<dbReference type="KEGG" id="clu:CLUG_03471"/>
<dbReference type="GO" id="GO:0000025">
    <property type="term" value="P:maltose catabolic process"/>
    <property type="evidence" value="ECO:0007669"/>
    <property type="project" value="TreeGrafter"/>
</dbReference>
<dbReference type="Proteomes" id="UP000007703">
    <property type="component" value="Unassembled WGS sequence"/>
</dbReference>
<proteinExistence type="inferred from homology"/>
<dbReference type="Gene3D" id="3.20.20.80">
    <property type="entry name" value="Glycosidases"/>
    <property type="match status" value="1"/>
</dbReference>
<dbReference type="SUPFAM" id="SSF51011">
    <property type="entry name" value="Glycosyl hydrolase domain"/>
    <property type="match status" value="1"/>
</dbReference>
<dbReference type="Gene3D" id="2.60.40.1180">
    <property type="entry name" value="Golgi alpha-mannosidase II"/>
    <property type="match status" value="1"/>
</dbReference>
<dbReference type="SUPFAM" id="SSF51445">
    <property type="entry name" value="(Trans)glycosidases"/>
    <property type="match status" value="1"/>
</dbReference>
<dbReference type="InterPro" id="IPR013780">
    <property type="entry name" value="Glyco_hydro_b"/>
</dbReference>
<comment type="similarity">
    <text evidence="1">Belongs to the glycosyl hydrolase 13 family.</text>
</comment>
<dbReference type="GeneID" id="8497251"/>
<dbReference type="HOGENOM" id="CLU_006462_5_0_1"/>
<dbReference type="InterPro" id="IPR017853">
    <property type="entry name" value="GH"/>
</dbReference>
<dbReference type="GO" id="GO:0033934">
    <property type="term" value="F:glucan 1,4-alpha-maltotriohydrolase activity"/>
    <property type="evidence" value="ECO:0007669"/>
    <property type="project" value="TreeGrafter"/>
</dbReference>
<dbReference type="InterPro" id="IPR006047">
    <property type="entry name" value="GH13_cat_dom"/>
</dbReference>
<dbReference type="GO" id="GO:0004556">
    <property type="term" value="F:alpha-amylase activity"/>
    <property type="evidence" value="ECO:0007669"/>
    <property type="project" value="TreeGrafter"/>
</dbReference>
<evidence type="ECO:0000313" key="6">
    <source>
        <dbReference type="Proteomes" id="UP000007703"/>
    </source>
</evidence>
<gene>
    <name evidence="5" type="ORF">CLUG_03471</name>
</gene>
<evidence type="ECO:0000256" key="2">
    <source>
        <dbReference type="ARBA" id="ARBA00022801"/>
    </source>
</evidence>
<dbReference type="Pfam" id="PF00128">
    <property type="entry name" value="Alpha-amylase"/>
    <property type="match status" value="1"/>
</dbReference>
<keyword evidence="2" id="KW-0378">Hydrolase</keyword>
<evidence type="ECO:0000259" key="4">
    <source>
        <dbReference type="Pfam" id="PF00128"/>
    </source>
</evidence>
<reference evidence="5 6" key="1">
    <citation type="journal article" date="2009" name="Nature">
        <title>Evolution of pathogenicity and sexual reproduction in eight Candida genomes.</title>
        <authorList>
            <person name="Butler G."/>
            <person name="Rasmussen M.D."/>
            <person name="Lin M.F."/>
            <person name="Santos M.A."/>
            <person name="Sakthikumar S."/>
            <person name="Munro C.A."/>
            <person name="Rheinbay E."/>
            <person name="Grabherr M."/>
            <person name="Forche A."/>
            <person name="Reedy J.L."/>
            <person name="Agrafioti I."/>
            <person name="Arnaud M.B."/>
            <person name="Bates S."/>
            <person name="Brown A.J."/>
            <person name="Brunke S."/>
            <person name="Costanzo M.C."/>
            <person name="Fitzpatrick D.A."/>
            <person name="de Groot P.W."/>
            <person name="Harris D."/>
            <person name="Hoyer L.L."/>
            <person name="Hube B."/>
            <person name="Klis F.M."/>
            <person name="Kodira C."/>
            <person name="Lennard N."/>
            <person name="Logue M.E."/>
            <person name="Martin R."/>
            <person name="Neiman A.M."/>
            <person name="Nikolaou E."/>
            <person name="Quail M.A."/>
            <person name="Quinn J."/>
            <person name="Santos M.C."/>
            <person name="Schmitzberger F.F."/>
            <person name="Sherlock G."/>
            <person name="Shah P."/>
            <person name="Silverstein K.A."/>
            <person name="Skrzypek M.S."/>
            <person name="Soll D."/>
            <person name="Staggs R."/>
            <person name="Stansfield I."/>
            <person name="Stumpf M.P."/>
            <person name="Sudbery P.E."/>
            <person name="Srikantha T."/>
            <person name="Zeng Q."/>
            <person name="Berman J."/>
            <person name="Berriman M."/>
            <person name="Heitman J."/>
            <person name="Gow N.A."/>
            <person name="Lorenz M.C."/>
            <person name="Birren B.W."/>
            <person name="Kellis M."/>
            <person name="Cuomo C.A."/>
        </authorList>
    </citation>
    <scope>NUCLEOTIDE SEQUENCE [LARGE SCALE GENOMIC DNA]</scope>
    <source>
        <strain evidence="5 6">ATCC 42720</strain>
    </source>
</reference>
<dbReference type="InParanoid" id="C4Y5N7"/>
<evidence type="ECO:0000256" key="3">
    <source>
        <dbReference type="ARBA" id="ARBA00023295"/>
    </source>
</evidence>
<protein>
    <recommendedName>
        <fullName evidence="4">Glycosyl hydrolase family 13 catalytic domain-containing protein</fullName>
    </recommendedName>
</protein>
<evidence type="ECO:0000313" key="5">
    <source>
        <dbReference type="EMBL" id="EEQ39343.1"/>
    </source>
</evidence>
<dbReference type="STRING" id="306902.C4Y5N7"/>
<evidence type="ECO:0000256" key="1">
    <source>
        <dbReference type="ARBA" id="ARBA00008061"/>
    </source>
</evidence>
<dbReference type="PANTHER" id="PTHR10357:SF179">
    <property type="entry name" value="NEUTRAL AND BASIC AMINO ACID TRANSPORT PROTEIN RBAT"/>
    <property type="match status" value="1"/>
</dbReference>
<sequence length="246" mass="28393">MCKFTEGTDAWSTVFTENHDQPRSITRFGDDSPKFRFKSGKMLASLQATLTGTLFIYQGQEFGMTNVPKDWPIEEYLDINTINYWKTFKETHGGMTAEQLLKNINLLARDNARTPVQWDDSENAGFTTGKPWMRVNDNYKEVNAASQVNDPNSLFNFWKRALEVRKQYKNLFIYGKLTILDYENKKVFSYTKEFNNTKAYIVLNFSADTIKFEALVKGDLELVLSNVAEIDDGNLSPYESRVYVVN</sequence>
<accession>C4Y5N7</accession>
<dbReference type="PANTHER" id="PTHR10357">
    <property type="entry name" value="ALPHA-AMYLASE FAMILY MEMBER"/>
    <property type="match status" value="1"/>
</dbReference>
<dbReference type="FunFam" id="2.60.40.1180:FF:000007">
    <property type="entry name" value="Sucrose isomerase"/>
    <property type="match status" value="1"/>
</dbReference>
<dbReference type="OrthoDB" id="1740265at2759"/>
<dbReference type="GO" id="GO:0004574">
    <property type="term" value="F:oligo-1,6-glucosidase activity"/>
    <property type="evidence" value="ECO:0007669"/>
    <property type="project" value="TreeGrafter"/>
</dbReference>